<name>N1Q098_DOTSN</name>
<dbReference type="EMBL" id="KB446535">
    <property type="protein sequence ID" value="EME49181.1"/>
    <property type="molecule type" value="Genomic_DNA"/>
</dbReference>
<evidence type="ECO:0000259" key="8">
    <source>
        <dbReference type="Pfam" id="PF01694"/>
    </source>
</evidence>
<evidence type="ECO:0000313" key="9">
    <source>
        <dbReference type="EMBL" id="EME49181.1"/>
    </source>
</evidence>
<dbReference type="PANTHER" id="PTHR43731:SF14">
    <property type="entry name" value="PRESENILIN-ASSOCIATED RHOMBOID-LIKE PROTEIN, MITOCHONDRIAL"/>
    <property type="match status" value="1"/>
</dbReference>
<evidence type="ECO:0000256" key="4">
    <source>
        <dbReference type="ARBA" id="ARBA00022801"/>
    </source>
</evidence>
<dbReference type="HOGENOM" id="CLU_874431_0_0_1"/>
<evidence type="ECO:0000256" key="6">
    <source>
        <dbReference type="ARBA" id="ARBA00023136"/>
    </source>
</evidence>
<dbReference type="PANTHER" id="PTHR43731">
    <property type="entry name" value="RHOMBOID PROTEASE"/>
    <property type="match status" value="1"/>
</dbReference>
<evidence type="ECO:0000256" key="5">
    <source>
        <dbReference type="ARBA" id="ARBA00022989"/>
    </source>
</evidence>
<dbReference type="SUPFAM" id="SSF144091">
    <property type="entry name" value="Rhomboid-like"/>
    <property type="match status" value="1"/>
</dbReference>
<keyword evidence="4" id="KW-0378">Hydrolase</keyword>
<evidence type="ECO:0000256" key="1">
    <source>
        <dbReference type="ARBA" id="ARBA00004141"/>
    </source>
</evidence>
<organism evidence="9 10">
    <name type="scientific">Dothistroma septosporum (strain NZE10 / CBS 128990)</name>
    <name type="common">Red band needle blight fungus</name>
    <name type="synonym">Mycosphaerella pini</name>
    <dbReference type="NCBI Taxonomy" id="675120"/>
    <lineage>
        <taxon>Eukaryota</taxon>
        <taxon>Fungi</taxon>
        <taxon>Dikarya</taxon>
        <taxon>Ascomycota</taxon>
        <taxon>Pezizomycotina</taxon>
        <taxon>Dothideomycetes</taxon>
        <taxon>Dothideomycetidae</taxon>
        <taxon>Mycosphaerellales</taxon>
        <taxon>Mycosphaerellaceae</taxon>
        <taxon>Dothistroma</taxon>
    </lineage>
</organism>
<reference evidence="10" key="1">
    <citation type="journal article" date="2012" name="PLoS Genet.">
        <title>The genomes of the fungal plant pathogens Cladosporium fulvum and Dothistroma septosporum reveal adaptation to different hosts and lifestyles but also signatures of common ancestry.</title>
        <authorList>
            <person name="de Wit P.J.G.M."/>
            <person name="van der Burgt A."/>
            <person name="Oekmen B."/>
            <person name="Stergiopoulos I."/>
            <person name="Abd-Elsalam K.A."/>
            <person name="Aerts A.L."/>
            <person name="Bahkali A.H."/>
            <person name="Beenen H.G."/>
            <person name="Chettri P."/>
            <person name="Cox M.P."/>
            <person name="Datema E."/>
            <person name="de Vries R.P."/>
            <person name="Dhillon B."/>
            <person name="Ganley A.R."/>
            <person name="Griffiths S.A."/>
            <person name="Guo Y."/>
            <person name="Hamelin R.C."/>
            <person name="Henrissat B."/>
            <person name="Kabir M.S."/>
            <person name="Jashni M.K."/>
            <person name="Kema G."/>
            <person name="Klaubauf S."/>
            <person name="Lapidus A."/>
            <person name="Levasseur A."/>
            <person name="Lindquist E."/>
            <person name="Mehrabi R."/>
            <person name="Ohm R.A."/>
            <person name="Owen T.J."/>
            <person name="Salamov A."/>
            <person name="Schwelm A."/>
            <person name="Schijlen E."/>
            <person name="Sun H."/>
            <person name="van den Burg H.A."/>
            <person name="van Ham R.C.H.J."/>
            <person name="Zhang S."/>
            <person name="Goodwin S.B."/>
            <person name="Grigoriev I.V."/>
            <person name="Collemare J."/>
            <person name="Bradshaw R.E."/>
        </authorList>
    </citation>
    <scope>NUCLEOTIDE SEQUENCE [LARGE SCALE GENOMIC DNA]</scope>
    <source>
        <strain evidence="10">NZE10 / CBS 128990</strain>
    </source>
</reference>
<dbReference type="Gene3D" id="1.20.1540.10">
    <property type="entry name" value="Rhomboid-like"/>
    <property type="match status" value="1"/>
</dbReference>
<dbReference type="OMA" id="GHREAFM"/>
<protein>
    <recommendedName>
        <fullName evidence="8">Peptidase S54 rhomboid domain-containing protein</fullName>
    </recommendedName>
</protein>
<evidence type="ECO:0000256" key="2">
    <source>
        <dbReference type="ARBA" id="ARBA00009045"/>
    </source>
</evidence>
<dbReference type="AlphaFoldDB" id="N1Q098"/>
<proteinExistence type="inferred from homology"/>
<keyword evidence="5 7" id="KW-1133">Transmembrane helix</keyword>
<evidence type="ECO:0000313" key="10">
    <source>
        <dbReference type="Proteomes" id="UP000016933"/>
    </source>
</evidence>
<gene>
    <name evidence="9" type="ORF">DOTSEDRAFT_163305</name>
</gene>
<dbReference type="Proteomes" id="UP000016933">
    <property type="component" value="Unassembled WGS sequence"/>
</dbReference>
<dbReference type="GO" id="GO:0004252">
    <property type="term" value="F:serine-type endopeptidase activity"/>
    <property type="evidence" value="ECO:0007669"/>
    <property type="project" value="InterPro"/>
</dbReference>
<feature type="transmembrane region" description="Helical" evidence="7">
    <location>
        <begin position="204"/>
        <end position="226"/>
    </location>
</feature>
<dbReference type="OrthoDB" id="418595at2759"/>
<sequence length="318" mass="34804">MDAISPAQHEQVQKWLAHASLRHRPHHPIDITTDIATEDRRSWPKNDVAFAFLGALNVPAFLKAQMIKVHATKQAIDSWTRWSADTFSGRWTSETLEWLGAKDKIIAANSHMKGTLATYEWIHRFGLSPTSPLYTWLTNGFIHLDASHLISNMIGLVSVAPICSRVPGMTPSHVFAITIGSSICASAAQVTEWKFRVVPGHREAFMHAIGASGIVKAFIAVAAAGAREEPVTLFGISVPCWIVGLLSIAGDVAGLLRLDELMVGKRKSWLDAMRQPRIGYAAHLGGAAFGLIYYYAMLRPRTMSCTASTNRPIDPAPS</sequence>
<feature type="domain" description="Peptidase S54 rhomboid" evidence="8">
    <location>
        <begin position="133"/>
        <end position="299"/>
    </location>
</feature>
<dbReference type="eggNOG" id="ENOG502TEIN">
    <property type="taxonomic scope" value="Eukaryota"/>
</dbReference>
<dbReference type="InterPro" id="IPR050925">
    <property type="entry name" value="Rhomboid_protease_S54"/>
</dbReference>
<feature type="transmembrane region" description="Helical" evidence="7">
    <location>
        <begin position="277"/>
        <end position="296"/>
    </location>
</feature>
<dbReference type="InterPro" id="IPR022764">
    <property type="entry name" value="Peptidase_S54_rhomboid_dom"/>
</dbReference>
<evidence type="ECO:0000256" key="3">
    <source>
        <dbReference type="ARBA" id="ARBA00022692"/>
    </source>
</evidence>
<keyword evidence="3 7" id="KW-0812">Transmembrane</keyword>
<comment type="similarity">
    <text evidence="2">Belongs to the peptidase S54 family.</text>
</comment>
<dbReference type="GO" id="GO:0016020">
    <property type="term" value="C:membrane"/>
    <property type="evidence" value="ECO:0007669"/>
    <property type="project" value="UniProtKB-SubCell"/>
</dbReference>
<keyword evidence="10" id="KW-1185">Reference proteome</keyword>
<accession>N1Q098</accession>
<feature type="transmembrane region" description="Helical" evidence="7">
    <location>
        <begin position="232"/>
        <end position="256"/>
    </location>
</feature>
<reference evidence="9 10" key="2">
    <citation type="journal article" date="2012" name="PLoS Pathog.">
        <title>Diverse lifestyles and strategies of plant pathogenesis encoded in the genomes of eighteen Dothideomycetes fungi.</title>
        <authorList>
            <person name="Ohm R.A."/>
            <person name="Feau N."/>
            <person name="Henrissat B."/>
            <person name="Schoch C.L."/>
            <person name="Horwitz B.A."/>
            <person name="Barry K.W."/>
            <person name="Condon B.J."/>
            <person name="Copeland A.C."/>
            <person name="Dhillon B."/>
            <person name="Glaser F."/>
            <person name="Hesse C.N."/>
            <person name="Kosti I."/>
            <person name="LaButti K."/>
            <person name="Lindquist E.A."/>
            <person name="Lucas S."/>
            <person name="Salamov A.A."/>
            <person name="Bradshaw R.E."/>
            <person name="Ciuffetti L."/>
            <person name="Hamelin R.C."/>
            <person name="Kema G.H.J."/>
            <person name="Lawrence C."/>
            <person name="Scott J.A."/>
            <person name="Spatafora J.W."/>
            <person name="Turgeon B.G."/>
            <person name="de Wit P.J.G.M."/>
            <person name="Zhong S."/>
            <person name="Goodwin S.B."/>
            <person name="Grigoriev I.V."/>
        </authorList>
    </citation>
    <scope>NUCLEOTIDE SEQUENCE [LARGE SCALE GENOMIC DNA]</scope>
    <source>
        <strain evidence="10">NZE10 / CBS 128990</strain>
    </source>
</reference>
<keyword evidence="6 7" id="KW-0472">Membrane</keyword>
<dbReference type="InterPro" id="IPR035952">
    <property type="entry name" value="Rhomboid-like_sf"/>
</dbReference>
<evidence type="ECO:0000256" key="7">
    <source>
        <dbReference type="SAM" id="Phobius"/>
    </source>
</evidence>
<dbReference type="Pfam" id="PF01694">
    <property type="entry name" value="Rhomboid"/>
    <property type="match status" value="1"/>
</dbReference>
<comment type="subcellular location">
    <subcellularLocation>
        <location evidence="1">Membrane</location>
        <topology evidence="1">Multi-pass membrane protein</topology>
    </subcellularLocation>
</comment>